<proteinExistence type="predicted"/>
<evidence type="ECO:0000313" key="2">
    <source>
        <dbReference type="Proteomes" id="UP001448207"/>
    </source>
</evidence>
<dbReference type="EMBL" id="JBCLYO010000005">
    <property type="protein sequence ID" value="KAL0088893.1"/>
    <property type="molecule type" value="Genomic_DNA"/>
</dbReference>
<keyword evidence="2" id="KW-1185">Reference proteome</keyword>
<sequence length="123" mass="13754">MDPILNIEDYNPTLMICNCICVWVPKEGKFKISRLRSLEDEPVLCPVQTLIISINCTQAKRTELPEDHSLFLAYVDHPVEKLSSALGKAVVGWIKTMIENLGVDTTLFTPHSQRAASSTRAVQ</sequence>
<organism evidence="1 2">
    <name type="scientific">Phycomyces blakesleeanus</name>
    <dbReference type="NCBI Taxonomy" id="4837"/>
    <lineage>
        <taxon>Eukaryota</taxon>
        <taxon>Fungi</taxon>
        <taxon>Fungi incertae sedis</taxon>
        <taxon>Mucoromycota</taxon>
        <taxon>Mucoromycotina</taxon>
        <taxon>Mucoromycetes</taxon>
        <taxon>Mucorales</taxon>
        <taxon>Phycomycetaceae</taxon>
        <taxon>Phycomyces</taxon>
    </lineage>
</organism>
<gene>
    <name evidence="1" type="ORF">J3Q64DRAFT_1697171</name>
</gene>
<dbReference type="Proteomes" id="UP001448207">
    <property type="component" value="Unassembled WGS sequence"/>
</dbReference>
<accession>A0ABR3B483</accession>
<evidence type="ECO:0000313" key="1">
    <source>
        <dbReference type="EMBL" id="KAL0088893.1"/>
    </source>
</evidence>
<name>A0ABR3B483_PHYBL</name>
<reference evidence="1 2" key="1">
    <citation type="submission" date="2024-04" db="EMBL/GenBank/DDBJ databases">
        <title>Symmetric and asymmetric DNA N6-adenine methylation regulates different biological responses in Mucorales.</title>
        <authorList>
            <consortium name="Lawrence Berkeley National Laboratory"/>
            <person name="Lax C."/>
            <person name="Mondo S.J."/>
            <person name="Osorio-Concepcion M."/>
            <person name="Muszewska A."/>
            <person name="Corrochano-Luque M."/>
            <person name="Gutierrez G."/>
            <person name="Riley R."/>
            <person name="Lipzen A."/>
            <person name="Guo J."/>
            <person name="Hundley H."/>
            <person name="Amirebrahimi M."/>
            <person name="Ng V."/>
            <person name="Lorenzo-Gutierrez D."/>
            <person name="Binder U."/>
            <person name="Yang J."/>
            <person name="Song Y."/>
            <person name="Canovas D."/>
            <person name="Navarro E."/>
            <person name="Freitag M."/>
            <person name="Gabaldon T."/>
            <person name="Grigoriev I.V."/>
            <person name="Corrochano L.M."/>
            <person name="Nicolas F.E."/>
            <person name="Garre V."/>
        </authorList>
    </citation>
    <scope>NUCLEOTIDE SEQUENCE [LARGE SCALE GENOMIC DNA]</scope>
    <source>
        <strain evidence="1 2">L51</strain>
    </source>
</reference>
<protein>
    <submittedName>
        <fullName evidence="1">Uncharacterized protein</fullName>
    </submittedName>
</protein>
<comment type="caution">
    <text evidence="1">The sequence shown here is derived from an EMBL/GenBank/DDBJ whole genome shotgun (WGS) entry which is preliminary data.</text>
</comment>